<dbReference type="Pfam" id="PF03734">
    <property type="entry name" value="YkuD"/>
    <property type="match status" value="1"/>
</dbReference>
<evidence type="ECO:0000256" key="1">
    <source>
        <dbReference type="ARBA" id="ARBA00004752"/>
    </source>
</evidence>
<dbReference type="Gene3D" id="1.10.101.10">
    <property type="entry name" value="PGBD-like superfamily/PGBD"/>
    <property type="match status" value="1"/>
</dbReference>
<keyword evidence="3" id="KW-0808">Transferase</keyword>
<comment type="pathway">
    <text evidence="1 7">Cell wall biogenesis; peptidoglycan biosynthesis.</text>
</comment>
<dbReference type="InterPro" id="IPR036366">
    <property type="entry name" value="PGBDSf"/>
</dbReference>
<dbReference type="EMBL" id="JAOVQO010000001">
    <property type="protein sequence ID" value="MCU9846420.1"/>
    <property type="molecule type" value="Genomic_DNA"/>
</dbReference>
<dbReference type="PANTHER" id="PTHR41533">
    <property type="entry name" value="L,D-TRANSPEPTIDASE HI_1667-RELATED"/>
    <property type="match status" value="1"/>
</dbReference>
<dbReference type="Proteomes" id="UP001209535">
    <property type="component" value="Unassembled WGS sequence"/>
</dbReference>
<comment type="caution">
    <text evidence="9">The sequence shown here is derived from an EMBL/GenBank/DDBJ whole genome shotgun (WGS) entry which is preliminary data.</text>
</comment>
<evidence type="ECO:0000256" key="7">
    <source>
        <dbReference type="PROSITE-ProRule" id="PRU01373"/>
    </source>
</evidence>
<dbReference type="Pfam" id="PF01471">
    <property type="entry name" value="PG_binding_1"/>
    <property type="match status" value="1"/>
</dbReference>
<evidence type="ECO:0000313" key="9">
    <source>
        <dbReference type="EMBL" id="MCU9846420.1"/>
    </source>
</evidence>
<evidence type="ECO:0000256" key="3">
    <source>
        <dbReference type="ARBA" id="ARBA00022679"/>
    </source>
</evidence>
<keyword evidence="10" id="KW-1185">Reference proteome</keyword>
<protein>
    <submittedName>
        <fullName evidence="9">L,D-transpeptidase family protein</fullName>
    </submittedName>
</protein>
<sequence length="547" mass="60850">MEQDAEVYMTATAFRPGILGLVHFLLLSLFVLLLGVPDPAMANSLAYRQAVAEAAASDRALAEFYRERDYLPLWTSGADSGRRAALFGALDMAGEHGLPVGRYESDELRAAFAELRSERQRGRLEVRVSAAFLRYARDVQTGFVDPVSVDAGIVREVPRRDPLQTLRSFAAADPAAFIKGLPPQMRQYGELRRARLDLEAVIGRGGWGATVASDKTLRPGDSGPSVVALRDRLISMGYLGRTATQTFDGTLQKAVQGFQLEHGLAPDGVAGPGTLAEVNVGAEARLHAVLVAMERLRWMNGIELGKRHIWVNLPDFTAKIVDDGKVTFESVTVVGMNEDGRRSPEFSDQMEFMVVNPTWNVPHSITVKEYLPMLQKNPRSVGHLRITDRHGRVVNRDATDFSQFTASNFPFRMSQPPADDNALGLVKFMFPNPWNIYLHDTPSKSLFQKEARAFSHGCIRLGKPFDFAYALLARQTDDPVGLFERHLKTRSETTIHLQKPVPVHLVYFTAWPSARGEIEYRRDVYGRDARVFDAMQAAGLVLREVRG</sequence>
<keyword evidence="4 7" id="KW-0133">Cell shape</keyword>
<dbReference type="Pfam" id="PF20142">
    <property type="entry name" value="Scaffold"/>
    <property type="match status" value="1"/>
</dbReference>
<accession>A0ABT2WXL3</accession>
<dbReference type="InterPro" id="IPR002477">
    <property type="entry name" value="Peptidoglycan-bd-like"/>
</dbReference>
<name>A0ABT2WXL3_9RHOB</name>
<dbReference type="InterPro" id="IPR036365">
    <property type="entry name" value="PGBD-like_sf"/>
</dbReference>
<evidence type="ECO:0000259" key="8">
    <source>
        <dbReference type="PROSITE" id="PS52029"/>
    </source>
</evidence>
<dbReference type="InterPro" id="IPR005490">
    <property type="entry name" value="LD_TPept_cat_dom"/>
</dbReference>
<feature type="active site" description="Proton donor/acceptor" evidence="7">
    <location>
        <position position="439"/>
    </location>
</feature>
<dbReference type="InterPro" id="IPR045380">
    <property type="entry name" value="LD_TPept_scaffold_dom"/>
</dbReference>
<evidence type="ECO:0000256" key="5">
    <source>
        <dbReference type="ARBA" id="ARBA00022984"/>
    </source>
</evidence>
<feature type="domain" description="L,D-TPase catalytic" evidence="8">
    <location>
        <begin position="307"/>
        <end position="483"/>
    </location>
</feature>
<keyword evidence="6 7" id="KW-0961">Cell wall biogenesis/degradation</keyword>
<dbReference type="Gene3D" id="2.40.440.10">
    <property type="entry name" value="L,D-transpeptidase catalytic domain-like"/>
    <property type="match status" value="1"/>
</dbReference>
<dbReference type="CDD" id="cd16913">
    <property type="entry name" value="YkuD_like"/>
    <property type="match status" value="1"/>
</dbReference>
<evidence type="ECO:0000256" key="4">
    <source>
        <dbReference type="ARBA" id="ARBA00022960"/>
    </source>
</evidence>
<reference evidence="9 10" key="1">
    <citation type="submission" date="2022-10" db="EMBL/GenBank/DDBJ databases">
        <title>Defluviimonas sp. nov., isolated from ocean surface sediments.</title>
        <authorList>
            <person name="He W."/>
            <person name="Wang L."/>
            <person name="Zhang D.-F."/>
        </authorList>
    </citation>
    <scope>NUCLEOTIDE SEQUENCE [LARGE SCALE GENOMIC DNA]</scope>
    <source>
        <strain evidence="9 10">WL0024</strain>
    </source>
</reference>
<evidence type="ECO:0000256" key="2">
    <source>
        <dbReference type="ARBA" id="ARBA00005992"/>
    </source>
</evidence>
<comment type="similarity">
    <text evidence="2">Belongs to the YkuD family.</text>
</comment>
<dbReference type="InterPro" id="IPR038063">
    <property type="entry name" value="Transpep_catalytic_dom"/>
</dbReference>
<feature type="active site" description="Nucleophile" evidence="7">
    <location>
        <position position="458"/>
    </location>
</feature>
<dbReference type="SUPFAM" id="SSF141523">
    <property type="entry name" value="L,D-transpeptidase catalytic domain-like"/>
    <property type="match status" value="1"/>
</dbReference>
<dbReference type="SUPFAM" id="SSF47090">
    <property type="entry name" value="PGBD-like"/>
    <property type="match status" value="1"/>
</dbReference>
<dbReference type="PROSITE" id="PS52029">
    <property type="entry name" value="LD_TPASE"/>
    <property type="match status" value="1"/>
</dbReference>
<keyword evidence="5 7" id="KW-0573">Peptidoglycan synthesis</keyword>
<dbReference type="PANTHER" id="PTHR41533:SF2">
    <property type="entry name" value="BLR7131 PROTEIN"/>
    <property type="match status" value="1"/>
</dbReference>
<organism evidence="9 10">
    <name type="scientific">Albidovulum salinarum</name>
    <dbReference type="NCBI Taxonomy" id="2984153"/>
    <lineage>
        <taxon>Bacteria</taxon>
        <taxon>Pseudomonadati</taxon>
        <taxon>Pseudomonadota</taxon>
        <taxon>Alphaproteobacteria</taxon>
        <taxon>Rhodobacterales</taxon>
        <taxon>Paracoccaceae</taxon>
        <taxon>Albidovulum</taxon>
    </lineage>
</organism>
<proteinExistence type="inferred from homology"/>
<gene>
    <name evidence="9" type="ORF">OEZ60_00180</name>
</gene>
<evidence type="ECO:0000313" key="10">
    <source>
        <dbReference type="Proteomes" id="UP001209535"/>
    </source>
</evidence>
<evidence type="ECO:0000256" key="6">
    <source>
        <dbReference type="ARBA" id="ARBA00023316"/>
    </source>
</evidence>
<dbReference type="RefSeq" id="WP_263331998.1">
    <property type="nucleotide sequence ID" value="NZ_JAOVQO010000001.1"/>
</dbReference>
<dbReference type="InterPro" id="IPR052905">
    <property type="entry name" value="LD-transpeptidase_YkuD-like"/>
</dbReference>